<feature type="compositionally biased region" description="Low complexity" evidence="1">
    <location>
        <begin position="38"/>
        <end position="82"/>
    </location>
</feature>
<sequence length="126" mass="13709">MFRPPRPPRHQEECSCENHEEVPCDEDGETTTPVKQETTSTKPTTTTAPSTTAAPTSTSTTTSTTVTTTKTTTTTTPAPTTSRYPCQGALGGSTPFKRQKGWWCTKVSFKLHNALLETIQLFIGQT</sequence>
<dbReference type="InParanoid" id="G0PK82"/>
<dbReference type="STRING" id="135651.G0PK82"/>
<name>G0PK82_CAEBE</name>
<accession>G0PK82</accession>
<evidence type="ECO:0000256" key="1">
    <source>
        <dbReference type="SAM" id="MobiDB-lite"/>
    </source>
</evidence>
<feature type="compositionally biased region" description="Basic and acidic residues" evidence="1">
    <location>
        <begin position="9"/>
        <end position="22"/>
    </location>
</feature>
<keyword evidence="3" id="KW-1185">Reference proteome</keyword>
<evidence type="ECO:0000313" key="3">
    <source>
        <dbReference type="Proteomes" id="UP000008068"/>
    </source>
</evidence>
<dbReference type="HOGENOM" id="CLU_1983507_0_0_1"/>
<dbReference type="EMBL" id="GL380822">
    <property type="protein sequence ID" value="EGT31812.1"/>
    <property type="molecule type" value="Genomic_DNA"/>
</dbReference>
<dbReference type="Proteomes" id="UP000008068">
    <property type="component" value="Unassembled WGS sequence"/>
</dbReference>
<dbReference type="AlphaFoldDB" id="G0PK82"/>
<evidence type="ECO:0000313" key="2">
    <source>
        <dbReference type="EMBL" id="EGT31812.1"/>
    </source>
</evidence>
<organism evidence="3">
    <name type="scientific">Caenorhabditis brenneri</name>
    <name type="common">Nematode worm</name>
    <dbReference type="NCBI Taxonomy" id="135651"/>
    <lineage>
        <taxon>Eukaryota</taxon>
        <taxon>Metazoa</taxon>
        <taxon>Ecdysozoa</taxon>
        <taxon>Nematoda</taxon>
        <taxon>Chromadorea</taxon>
        <taxon>Rhabditida</taxon>
        <taxon>Rhabditina</taxon>
        <taxon>Rhabditomorpha</taxon>
        <taxon>Rhabditoidea</taxon>
        <taxon>Rhabditidae</taxon>
        <taxon>Peloderinae</taxon>
        <taxon>Caenorhabditis</taxon>
    </lineage>
</organism>
<proteinExistence type="predicted"/>
<reference evidence="3" key="1">
    <citation type="submission" date="2011-07" db="EMBL/GenBank/DDBJ databases">
        <authorList>
            <consortium name="Caenorhabditis brenneri Sequencing and Analysis Consortium"/>
            <person name="Wilson R.K."/>
        </authorList>
    </citation>
    <scope>NUCLEOTIDE SEQUENCE [LARGE SCALE GENOMIC DNA]</scope>
    <source>
        <strain evidence="3">PB2801</strain>
    </source>
</reference>
<protein>
    <submittedName>
        <fullName evidence="2">Uncharacterized protein</fullName>
    </submittedName>
</protein>
<feature type="region of interest" description="Disordered" evidence="1">
    <location>
        <begin position="1"/>
        <end position="86"/>
    </location>
</feature>
<gene>
    <name evidence="2" type="ORF">CAEBREN_17180</name>
</gene>